<evidence type="ECO:0000256" key="1">
    <source>
        <dbReference type="ARBA" id="ARBA00001962"/>
    </source>
</evidence>
<dbReference type="SUPFAM" id="SSF47240">
    <property type="entry name" value="Ferritin-like"/>
    <property type="match status" value="1"/>
</dbReference>
<protein>
    <submittedName>
        <fullName evidence="2">R2-like ligand-binding oxidase</fullName>
    </submittedName>
</protein>
<dbReference type="NCBIfam" id="NF006200">
    <property type="entry name" value="PRK08326.1-3"/>
    <property type="match status" value="1"/>
</dbReference>
<dbReference type="Gene3D" id="1.10.620.20">
    <property type="entry name" value="Ribonucleotide Reductase, subunit A"/>
    <property type="match status" value="1"/>
</dbReference>
<reference evidence="2 3" key="1">
    <citation type="submission" date="2023-10" db="EMBL/GenBank/DDBJ databases">
        <title>Niallia locisalis sp.nov. isolated from a salt pond sample.</title>
        <authorList>
            <person name="Li X.-J."/>
            <person name="Dong L."/>
        </authorList>
    </citation>
    <scope>NUCLEOTIDE SEQUENCE [LARGE SCALE GENOMIC DNA]</scope>
    <source>
        <strain evidence="2 3">DSM 29761</strain>
    </source>
</reference>
<evidence type="ECO:0000313" key="2">
    <source>
        <dbReference type="EMBL" id="WVX79298.1"/>
    </source>
</evidence>
<evidence type="ECO:0000313" key="3">
    <source>
        <dbReference type="Proteomes" id="UP001357223"/>
    </source>
</evidence>
<name>A0ABZ2C8Q6_9BACI</name>
<accession>A0ABZ2C8Q6</accession>
<dbReference type="Pfam" id="PF00268">
    <property type="entry name" value="Ribonuc_red_sm"/>
    <property type="match status" value="1"/>
</dbReference>
<dbReference type="InterPro" id="IPR000358">
    <property type="entry name" value="RNR_small_fam"/>
</dbReference>
<dbReference type="InterPro" id="IPR009078">
    <property type="entry name" value="Ferritin-like_SF"/>
</dbReference>
<dbReference type="Proteomes" id="UP001357223">
    <property type="component" value="Chromosome"/>
</dbReference>
<dbReference type="RefSeq" id="WP_338448232.1">
    <property type="nucleotide sequence ID" value="NZ_CP137640.1"/>
</dbReference>
<keyword evidence="3" id="KW-1185">Reference proteome</keyword>
<dbReference type="EMBL" id="CP137640">
    <property type="protein sequence ID" value="WVX79298.1"/>
    <property type="molecule type" value="Genomic_DNA"/>
</dbReference>
<dbReference type="InterPro" id="IPR012348">
    <property type="entry name" value="RNR-like"/>
</dbReference>
<gene>
    <name evidence="2" type="ORF">R4Z09_18550</name>
</gene>
<organism evidence="2 3">
    <name type="scientific">Niallia oryzisoli</name>
    <dbReference type="NCBI Taxonomy" id="1737571"/>
    <lineage>
        <taxon>Bacteria</taxon>
        <taxon>Bacillati</taxon>
        <taxon>Bacillota</taxon>
        <taxon>Bacilli</taxon>
        <taxon>Bacillales</taxon>
        <taxon>Bacillaceae</taxon>
        <taxon>Niallia</taxon>
    </lineage>
</organism>
<comment type="cofactor">
    <cofactor evidence="1">
        <name>Fe cation</name>
        <dbReference type="ChEBI" id="CHEBI:24875"/>
    </cofactor>
</comment>
<sequence length="287" mass="33539">MRSEIMSLSRGIDVNSFPYQLFQKAKQFGTWNPSDIDFSQDKEDWKRLSPEQKQSLKLRVSRFIIGEESVTMDILPMIMTVAKKGWLEEEMFLTSFIFEEAKHVEFFNIFLKEIGEMGDLSFSNEDHKKIWFEMLPSTMNRLLTDPSPQNIAEAAAMYNLFLEGVQAKTSYYLMYEGVRKMNIMPGLMEGIDKLKTDESRHISFGIYILQRLIREEPELYDFVENKLRNEWWPYAEGAWSSNALDDSATDGFGMKISDILEYARNEMNVRLSILKKATETELLNMTK</sequence>
<proteinExistence type="predicted"/>